<feature type="site" description="Transition state stabilizer" evidence="7">
    <location>
        <position position="233"/>
    </location>
</feature>
<dbReference type="PANTHER" id="PTHR42755:SF1">
    <property type="entry name" value="3-DEOXY-D-MANNO-OCTULOSONIC ACID TRANSFERASE, MITOCHONDRIAL-RELATED"/>
    <property type="match status" value="1"/>
</dbReference>
<proteinExistence type="inferred from homology"/>
<comment type="caution">
    <text evidence="9">The sequence shown here is derived from an EMBL/GenBank/DDBJ whole genome shotgun (WGS) entry which is preliminary data.</text>
</comment>
<reference evidence="9" key="1">
    <citation type="submission" date="2019-12" db="EMBL/GenBank/DDBJ databases">
        <title>Genome sequencing and annotation of Brassica cretica.</title>
        <authorList>
            <person name="Studholme D.J."/>
            <person name="Sarris P."/>
        </authorList>
    </citation>
    <scope>NUCLEOTIDE SEQUENCE</scope>
    <source>
        <strain evidence="9">PFS-109/04</strain>
        <tissue evidence="9">Leaf</tissue>
    </source>
</reference>
<keyword evidence="3" id="KW-0808">Transferase</keyword>
<comment type="similarity">
    <text evidence="1">Belongs to the glycosyltransferase group 1 family. Glycosyltransferase 30 subfamily.</text>
</comment>
<dbReference type="InterPro" id="IPR039901">
    <property type="entry name" value="Kdotransferase"/>
</dbReference>
<comment type="catalytic activity">
    <reaction evidence="5">
        <text>lipid IVA (E. coli) + CMP-3-deoxy-beta-D-manno-octulosonate = alpha-Kdo-(2-&gt;6)-lipid IVA (E. coli) + CMP + H(+)</text>
        <dbReference type="Rhea" id="RHEA:28066"/>
        <dbReference type="ChEBI" id="CHEBI:15378"/>
        <dbReference type="ChEBI" id="CHEBI:58603"/>
        <dbReference type="ChEBI" id="CHEBI:60364"/>
        <dbReference type="ChEBI" id="CHEBI:60377"/>
        <dbReference type="ChEBI" id="CHEBI:85987"/>
        <dbReference type="EC" id="2.4.99.12"/>
    </reaction>
</comment>
<accession>A0A8S9NC21</accession>
<name>A0A8S9NC21_BRACR</name>
<dbReference type="Proteomes" id="UP000712600">
    <property type="component" value="Unassembled WGS sequence"/>
</dbReference>
<dbReference type="FunFam" id="3.40.50.11720:FF:000001">
    <property type="entry name" value="3-deoxy-D-manno-octulosonic acid transferase"/>
    <property type="match status" value="1"/>
</dbReference>
<dbReference type="FunFam" id="3.40.50.2000:FF:000032">
    <property type="entry name" value="3-deoxy-D-manno-octulosonic acid transferase"/>
    <property type="match status" value="1"/>
</dbReference>
<protein>
    <recommendedName>
        <fullName evidence="2">lipid IVA 3-deoxy-D-manno-octulosonic acid transferase</fullName>
        <ecNumber evidence="2">2.4.99.12</ecNumber>
    </recommendedName>
    <alternativeName>
        <fullName evidence="4">Lipid IV(A) 3-deoxy-D-manno-octulosonic acid transferase</fullName>
    </alternativeName>
</protein>
<evidence type="ECO:0000256" key="4">
    <source>
        <dbReference type="ARBA" id="ARBA00031445"/>
    </source>
</evidence>
<evidence type="ECO:0000313" key="10">
    <source>
        <dbReference type="Proteomes" id="UP000712600"/>
    </source>
</evidence>
<evidence type="ECO:0000256" key="2">
    <source>
        <dbReference type="ARBA" id="ARBA00012621"/>
    </source>
</evidence>
<dbReference type="Pfam" id="PF04413">
    <property type="entry name" value="Glycos_transf_N"/>
    <property type="match status" value="1"/>
</dbReference>
<dbReference type="Gene3D" id="3.40.50.2000">
    <property type="entry name" value="Glycogen Phosphorylase B"/>
    <property type="match status" value="1"/>
</dbReference>
<gene>
    <name evidence="9" type="ORF">F2Q69_00045715</name>
</gene>
<evidence type="ECO:0000256" key="5">
    <source>
        <dbReference type="ARBA" id="ARBA00049183"/>
    </source>
</evidence>
<organism evidence="9 10">
    <name type="scientific">Brassica cretica</name>
    <name type="common">Mustard</name>
    <dbReference type="NCBI Taxonomy" id="69181"/>
    <lineage>
        <taxon>Eukaryota</taxon>
        <taxon>Viridiplantae</taxon>
        <taxon>Streptophyta</taxon>
        <taxon>Embryophyta</taxon>
        <taxon>Tracheophyta</taxon>
        <taxon>Spermatophyta</taxon>
        <taxon>Magnoliopsida</taxon>
        <taxon>eudicotyledons</taxon>
        <taxon>Gunneridae</taxon>
        <taxon>Pentapetalae</taxon>
        <taxon>rosids</taxon>
        <taxon>malvids</taxon>
        <taxon>Brassicales</taxon>
        <taxon>Brassicaceae</taxon>
        <taxon>Brassiceae</taxon>
        <taxon>Brassica</taxon>
    </lineage>
</organism>
<evidence type="ECO:0000313" key="9">
    <source>
        <dbReference type="EMBL" id="KAF3501205.1"/>
    </source>
</evidence>
<sequence length="486" mass="54202">MNRAEQTSAPSLSGGCAMELGVLVYRLYRALTYSASPFLHLHMRWRRLRGLEHSRRWHERFGHPSAIRPPGSLVWFHAVSLGEGMAAIPVIRRCSEMKPEMTILMTTTTVSAFEVIKKQLPVGVLHQFAPLDTPVAIDRFLGYWKPNAIVIMENELWPNLIMSAAQLRIPLALLNARMSTKSFKRWSSPLLLPLASLLLSKFSLIAPLSTLQGIHFQLLQAPPFVINFSGDLKYVSFAEFLILFLFKTILRSISCMLFLPVVNKFYVSSGTSESISDLKAELSDMKVWIASSLHRGEEEGVHNLLLQSHPDSVVIIVPRHPHHGHQIAQKLRNDGQSVALRSRNEKITSKKTNIYVVDTLGELREFYGVAPIAVIGGSFFPELTGHNVSEAAAAGCAVITGCHVGHFSHMVKAMQQANPLSITQVSSKLELREAVELLMSNPEILEARQRASKEVYESLSSCIISNVWNLLNLHIFRGKSFVSVAN</sequence>
<dbReference type="GO" id="GO:0009245">
    <property type="term" value="P:lipid A biosynthetic process"/>
    <property type="evidence" value="ECO:0007669"/>
    <property type="project" value="TreeGrafter"/>
</dbReference>
<dbReference type="EMBL" id="QGKX02001621">
    <property type="protein sequence ID" value="KAF3501205.1"/>
    <property type="molecule type" value="Genomic_DNA"/>
</dbReference>
<dbReference type="InterPro" id="IPR007507">
    <property type="entry name" value="Glycos_transf_N"/>
</dbReference>
<evidence type="ECO:0000256" key="1">
    <source>
        <dbReference type="ARBA" id="ARBA00006380"/>
    </source>
</evidence>
<feature type="active site" description="Proton acceptor" evidence="6">
    <location>
        <position position="83"/>
    </location>
</feature>
<dbReference type="PROSITE" id="PS51257">
    <property type="entry name" value="PROKAR_LIPOPROTEIN"/>
    <property type="match status" value="1"/>
</dbReference>
<dbReference type="PANTHER" id="PTHR42755">
    <property type="entry name" value="3-DEOXY-MANNO-OCTULOSONATE CYTIDYLYLTRANSFERASE"/>
    <property type="match status" value="1"/>
</dbReference>
<evidence type="ECO:0000256" key="7">
    <source>
        <dbReference type="PIRSR" id="PIRSR639901-2"/>
    </source>
</evidence>
<evidence type="ECO:0000256" key="6">
    <source>
        <dbReference type="PIRSR" id="PIRSR639901-1"/>
    </source>
</evidence>
<dbReference type="GO" id="GO:0043842">
    <property type="term" value="F:Kdo transferase activity"/>
    <property type="evidence" value="ECO:0007669"/>
    <property type="project" value="UniProtKB-EC"/>
</dbReference>
<evidence type="ECO:0000256" key="3">
    <source>
        <dbReference type="ARBA" id="ARBA00022679"/>
    </source>
</evidence>
<dbReference type="EC" id="2.4.99.12" evidence="2"/>
<dbReference type="AlphaFoldDB" id="A0A8S9NC21"/>
<dbReference type="Gene3D" id="3.40.50.11720">
    <property type="entry name" value="3-Deoxy-D-manno-octulosonic-acid transferase, N-terminal domain"/>
    <property type="match status" value="1"/>
</dbReference>
<feature type="domain" description="3-deoxy-D-manno-octulosonic-acid transferase N-terminal" evidence="8">
    <location>
        <begin position="56"/>
        <end position="234"/>
    </location>
</feature>
<dbReference type="InterPro" id="IPR038107">
    <property type="entry name" value="Glycos_transf_N_sf"/>
</dbReference>
<feature type="site" description="Transition state stabilizer" evidence="7">
    <location>
        <position position="153"/>
    </location>
</feature>
<dbReference type="GO" id="GO:0005886">
    <property type="term" value="C:plasma membrane"/>
    <property type="evidence" value="ECO:0007669"/>
    <property type="project" value="TreeGrafter"/>
</dbReference>
<evidence type="ECO:0000259" key="8">
    <source>
        <dbReference type="Pfam" id="PF04413"/>
    </source>
</evidence>